<evidence type="ECO:0000256" key="7">
    <source>
        <dbReference type="ARBA" id="ARBA00023163"/>
    </source>
</evidence>
<accession>A0A6L8USJ0</accession>
<dbReference type="SMART" id="SM00342">
    <property type="entry name" value="HTH_ARAC"/>
    <property type="match status" value="1"/>
</dbReference>
<keyword evidence="5" id="KW-0805">Transcription regulation</keyword>
<evidence type="ECO:0000256" key="3">
    <source>
        <dbReference type="ARBA" id="ARBA00022448"/>
    </source>
</evidence>
<dbReference type="InterPro" id="IPR051313">
    <property type="entry name" value="Bact_iron-sidero_bind"/>
</dbReference>
<dbReference type="PROSITE" id="PS01124">
    <property type="entry name" value="HTH_ARAC_FAMILY_2"/>
    <property type="match status" value="1"/>
</dbReference>
<dbReference type="Pfam" id="PF02311">
    <property type="entry name" value="AraC_binding"/>
    <property type="match status" value="1"/>
</dbReference>
<keyword evidence="11" id="KW-1185">Reference proteome</keyword>
<evidence type="ECO:0000256" key="4">
    <source>
        <dbReference type="ARBA" id="ARBA00022729"/>
    </source>
</evidence>
<dbReference type="AlphaFoldDB" id="A0A6L8USJ0"/>
<dbReference type="PANTHER" id="PTHR30532:SF1">
    <property type="entry name" value="IRON(3+)-HYDROXAMATE-BINDING PROTEIN FHUD"/>
    <property type="match status" value="1"/>
</dbReference>
<dbReference type="InterPro" id="IPR003313">
    <property type="entry name" value="AraC-bd"/>
</dbReference>
<dbReference type="SUPFAM" id="SSF51215">
    <property type="entry name" value="Regulatory protein AraC"/>
    <property type="match status" value="1"/>
</dbReference>
<dbReference type="EMBL" id="WTUZ01000004">
    <property type="protein sequence ID" value="MZQ80887.1"/>
    <property type="molecule type" value="Genomic_DNA"/>
</dbReference>
<comment type="subcellular location">
    <subcellularLocation>
        <location evidence="1">Cell envelope</location>
    </subcellularLocation>
</comment>
<dbReference type="Proteomes" id="UP000481087">
    <property type="component" value="Unassembled WGS sequence"/>
</dbReference>
<dbReference type="GO" id="GO:0043565">
    <property type="term" value="F:sequence-specific DNA binding"/>
    <property type="evidence" value="ECO:0007669"/>
    <property type="project" value="InterPro"/>
</dbReference>
<gene>
    <name evidence="10" type="ORF">GQF01_01870</name>
</gene>
<proteinExistence type="inferred from homology"/>
<evidence type="ECO:0000259" key="9">
    <source>
        <dbReference type="PROSITE" id="PS50983"/>
    </source>
</evidence>
<dbReference type="Gene3D" id="1.10.10.60">
    <property type="entry name" value="Homeodomain-like"/>
    <property type="match status" value="2"/>
</dbReference>
<dbReference type="InterPro" id="IPR037923">
    <property type="entry name" value="HTH-like"/>
</dbReference>
<protein>
    <submittedName>
        <fullName evidence="10">AraC family transcriptional regulator</fullName>
    </submittedName>
</protein>
<dbReference type="GO" id="GO:0030288">
    <property type="term" value="C:outer membrane-bounded periplasmic space"/>
    <property type="evidence" value="ECO:0007669"/>
    <property type="project" value="TreeGrafter"/>
</dbReference>
<dbReference type="SUPFAM" id="SSF46689">
    <property type="entry name" value="Homeodomain-like"/>
    <property type="match status" value="2"/>
</dbReference>
<evidence type="ECO:0000313" key="11">
    <source>
        <dbReference type="Proteomes" id="UP000481087"/>
    </source>
</evidence>
<dbReference type="GO" id="GO:1901678">
    <property type="term" value="P:iron coordination entity transport"/>
    <property type="evidence" value="ECO:0007669"/>
    <property type="project" value="UniProtKB-ARBA"/>
</dbReference>
<keyword evidence="7" id="KW-0804">Transcription</keyword>
<name>A0A6L8USJ0_9BACL</name>
<dbReference type="InterPro" id="IPR009057">
    <property type="entry name" value="Homeodomain-like_sf"/>
</dbReference>
<comment type="caution">
    <text evidence="10">The sequence shown here is derived from an EMBL/GenBank/DDBJ whole genome shotgun (WGS) entry which is preliminary data.</text>
</comment>
<dbReference type="GO" id="GO:0003700">
    <property type="term" value="F:DNA-binding transcription factor activity"/>
    <property type="evidence" value="ECO:0007669"/>
    <property type="project" value="InterPro"/>
</dbReference>
<dbReference type="InterPro" id="IPR018060">
    <property type="entry name" value="HTH_AraC"/>
</dbReference>
<evidence type="ECO:0000259" key="8">
    <source>
        <dbReference type="PROSITE" id="PS01124"/>
    </source>
</evidence>
<keyword evidence="3" id="KW-0813">Transport</keyword>
<dbReference type="RefSeq" id="WP_161405180.1">
    <property type="nucleotide sequence ID" value="NZ_WTUZ01000004.1"/>
</dbReference>
<evidence type="ECO:0000256" key="2">
    <source>
        <dbReference type="ARBA" id="ARBA00008814"/>
    </source>
</evidence>
<evidence type="ECO:0000256" key="1">
    <source>
        <dbReference type="ARBA" id="ARBA00004196"/>
    </source>
</evidence>
<sequence length="539" mass="62189">MSDRHSAVLLEDLFFSSIRMYHCENPDGLLFSKRTVQKYAICLITNGKGVLTINEFTHTAKKGDLFLLLPGMIVEGATQALDSIHYSIIFFSCLQMKKHHKIWSMELPHFPVSGKLPLSLDDRAVKERIEGIMLAAGKNPQTHEKIAMKHQLHSLLITLMTPPHSHEQEPETLIGMDYVLAFISENYMKELKIGQLAKMAGYSINHFTRTFKNRMNMTPTEYFLQQRIRKAKQLLFSSVKMKEVAELVGYKDEHYFSRAFKKEEGVAPTLYMKDKSRRIAALYYGLDDYLMTLGLHPVAVLSYQERVTRNDPVPTFEAFSQEAVRLESIQLNYDRLIQTKPDLILTSDRLDVDTVLKHIAPTIVLKHSNDYDKMLTYLAAILGKESQAASWKDMYAERKHSLQKKIKEKWGKQTAYYMRVSAGFYRIYGALNQTGTLLHHDLGLMLPTGYPRKEWAIDFQLHDLKLFNPDHIFLMTDPTEGARERLQQLCSSEEWLTLEAVRDRQVYDASDLLFKALGPTGRLWAMNQIAEQLQIDRVK</sequence>
<dbReference type="InterPro" id="IPR018062">
    <property type="entry name" value="HTH_AraC-typ_CS"/>
</dbReference>
<dbReference type="SUPFAM" id="SSF53807">
    <property type="entry name" value="Helical backbone' metal receptor"/>
    <property type="match status" value="1"/>
</dbReference>
<feature type="domain" description="HTH araC/xylS-type" evidence="8">
    <location>
        <begin position="177"/>
        <end position="274"/>
    </location>
</feature>
<evidence type="ECO:0000313" key="10">
    <source>
        <dbReference type="EMBL" id="MZQ80887.1"/>
    </source>
</evidence>
<evidence type="ECO:0000256" key="6">
    <source>
        <dbReference type="ARBA" id="ARBA00023125"/>
    </source>
</evidence>
<organism evidence="10 11">
    <name type="scientific">Paenibacillus silvestris</name>
    <dbReference type="NCBI Taxonomy" id="2606219"/>
    <lineage>
        <taxon>Bacteria</taxon>
        <taxon>Bacillati</taxon>
        <taxon>Bacillota</taxon>
        <taxon>Bacilli</taxon>
        <taxon>Bacillales</taxon>
        <taxon>Paenibacillaceae</taxon>
        <taxon>Paenibacillus</taxon>
    </lineage>
</organism>
<feature type="domain" description="Fe/B12 periplasmic-binding" evidence="9">
    <location>
        <begin position="278"/>
        <end position="537"/>
    </location>
</feature>
<comment type="similarity">
    <text evidence="2">Belongs to the bacterial solute-binding protein 8 family.</text>
</comment>
<reference evidence="10 11" key="1">
    <citation type="submission" date="2019-12" db="EMBL/GenBank/DDBJ databases">
        <title>Paenibacillus sp. nov. sp. isolated from soil.</title>
        <authorList>
            <person name="Kim J."/>
            <person name="Jeong S.E."/>
            <person name="Jung H.S."/>
            <person name="Jeon C.O."/>
        </authorList>
    </citation>
    <scope>NUCLEOTIDE SEQUENCE [LARGE SCALE GENOMIC DNA]</scope>
    <source>
        <strain evidence="10 11">5J-6</strain>
    </source>
</reference>
<dbReference type="PROSITE" id="PS00041">
    <property type="entry name" value="HTH_ARAC_FAMILY_1"/>
    <property type="match status" value="1"/>
</dbReference>
<keyword evidence="4" id="KW-0732">Signal</keyword>
<evidence type="ECO:0000256" key="5">
    <source>
        <dbReference type="ARBA" id="ARBA00023015"/>
    </source>
</evidence>
<dbReference type="Pfam" id="PF12833">
    <property type="entry name" value="HTH_18"/>
    <property type="match status" value="1"/>
</dbReference>
<dbReference type="Pfam" id="PF01497">
    <property type="entry name" value="Peripla_BP_2"/>
    <property type="match status" value="1"/>
</dbReference>
<dbReference type="PANTHER" id="PTHR30532">
    <property type="entry name" value="IRON III DICITRATE-BINDING PERIPLASMIC PROTEIN"/>
    <property type="match status" value="1"/>
</dbReference>
<dbReference type="PROSITE" id="PS50983">
    <property type="entry name" value="FE_B12_PBP"/>
    <property type="match status" value="1"/>
</dbReference>
<keyword evidence="6" id="KW-0238">DNA-binding</keyword>
<dbReference type="Gene3D" id="3.40.50.1980">
    <property type="entry name" value="Nitrogenase molybdenum iron protein domain"/>
    <property type="match status" value="2"/>
</dbReference>
<dbReference type="InterPro" id="IPR002491">
    <property type="entry name" value="ABC_transptr_periplasmic_BD"/>
</dbReference>